<organism evidence="1 2">
    <name type="scientific">Marmota monax</name>
    <name type="common">Woodchuck</name>
    <dbReference type="NCBI Taxonomy" id="9995"/>
    <lineage>
        <taxon>Eukaryota</taxon>
        <taxon>Metazoa</taxon>
        <taxon>Chordata</taxon>
        <taxon>Craniata</taxon>
        <taxon>Vertebrata</taxon>
        <taxon>Euteleostomi</taxon>
        <taxon>Mammalia</taxon>
        <taxon>Eutheria</taxon>
        <taxon>Euarchontoglires</taxon>
        <taxon>Glires</taxon>
        <taxon>Rodentia</taxon>
        <taxon>Sciuromorpha</taxon>
        <taxon>Sciuridae</taxon>
        <taxon>Xerinae</taxon>
        <taxon>Marmotini</taxon>
        <taxon>Marmota</taxon>
    </lineage>
</organism>
<evidence type="ECO:0000313" key="2">
    <source>
        <dbReference type="Proteomes" id="UP000335636"/>
    </source>
</evidence>
<dbReference type="EMBL" id="CABDUW010000163">
    <property type="protein sequence ID" value="VTJ61024.1"/>
    <property type="molecule type" value="Genomic_DNA"/>
</dbReference>
<reference evidence="1" key="1">
    <citation type="submission" date="2019-04" db="EMBL/GenBank/DDBJ databases">
        <authorList>
            <person name="Alioto T."/>
            <person name="Alioto T."/>
        </authorList>
    </citation>
    <scope>NUCLEOTIDE SEQUENCE [LARGE SCALE GENOMIC DNA]</scope>
</reference>
<accession>A0A5E4AUK7</accession>
<keyword evidence="2" id="KW-1185">Reference proteome</keyword>
<dbReference type="AlphaFoldDB" id="A0A5E4AUK7"/>
<dbReference type="Proteomes" id="UP000335636">
    <property type="component" value="Unassembled WGS sequence"/>
</dbReference>
<sequence length="50" mass="5716">IPEVAHIVQVLDLKAANGTGQNCHFKMEPETTCLMDARLRYRRVFLTSQL</sequence>
<protein>
    <submittedName>
        <fullName evidence="1">Uncharacterized protein</fullName>
    </submittedName>
</protein>
<feature type="non-terminal residue" evidence="1">
    <location>
        <position position="1"/>
    </location>
</feature>
<evidence type="ECO:0000313" key="1">
    <source>
        <dbReference type="EMBL" id="VTJ61024.1"/>
    </source>
</evidence>
<gene>
    <name evidence="1" type="ORF">MONAX_5E046460</name>
</gene>
<comment type="caution">
    <text evidence="1">The sequence shown here is derived from an EMBL/GenBank/DDBJ whole genome shotgun (WGS) entry which is preliminary data.</text>
</comment>
<name>A0A5E4AUK7_MARMO</name>
<proteinExistence type="predicted"/>